<dbReference type="EMBL" id="FRBK01000006">
    <property type="protein sequence ID" value="SHL74328.1"/>
    <property type="molecule type" value="Genomic_DNA"/>
</dbReference>
<accession>A0A9X8MT68</accession>
<evidence type="ECO:0000313" key="1">
    <source>
        <dbReference type="EMBL" id="SHL74328.1"/>
    </source>
</evidence>
<comment type="caution">
    <text evidence="1">The sequence shown here is derived from an EMBL/GenBank/DDBJ whole genome shotgun (WGS) entry which is preliminary data.</text>
</comment>
<evidence type="ECO:0000313" key="2">
    <source>
        <dbReference type="Proteomes" id="UP000184388"/>
    </source>
</evidence>
<dbReference type="RefSeq" id="WP_073444592.1">
    <property type="nucleotide sequence ID" value="NZ_FRBK01000006.1"/>
</dbReference>
<organism evidence="1 2">
    <name type="scientific">Streptomyces yunnanensis</name>
    <dbReference type="NCBI Taxonomy" id="156453"/>
    <lineage>
        <taxon>Bacteria</taxon>
        <taxon>Bacillati</taxon>
        <taxon>Actinomycetota</taxon>
        <taxon>Actinomycetes</taxon>
        <taxon>Kitasatosporales</taxon>
        <taxon>Streptomycetaceae</taxon>
        <taxon>Streptomyces</taxon>
    </lineage>
</organism>
<proteinExistence type="predicted"/>
<dbReference type="AlphaFoldDB" id="A0A9X8MT68"/>
<sequence>MASRTMSGTGRVTIFPLVHFWPDVVGAVAYTTTGRFGIDAVVGYLAVPEVPDVHLMDVAARHSPNATEWVLCTGWSSRVVLKPTSVDLRDAEWELEVDGSSQPAKMIYGHEGLYVGRLTLKDPEKSDSPAAGQDYTLALARQVLGNRSGALVGS</sequence>
<gene>
    <name evidence="1" type="ORF">SAMN05216268_10646</name>
</gene>
<reference evidence="2" key="1">
    <citation type="submission" date="2016-11" db="EMBL/GenBank/DDBJ databases">
        <authorList>
            <person name="Jaros S."/>
            <person name="Januszkiewicz K."/>
            <person name="Wedrychowicz H."/>
        </authorList>
    </citation>
    <scope>NUCLEOTIDE SEQUENCE [LARGE SCALE GENOMIC DNA]</scope>
    <source>
        <strain evidence="2">CGMCC 4.3555</strain>
    </source>
</reference>
<dbReference type="Proteomes" id="UP000184388">
    <property type="component" value="Unassembled WGS sequence"/>
</dbReference>
<protein>
    <submittedName>
        <fullName evidence="1">Uncharacterized protein</fullName>
    </submittedName>
</protein>
<name>A0A9X8MT68_9ACTN</name>